<dbReference type="PANTHER" id="PTHR24056">
    <property type="entry name" value="CELL DIVISION PROTEIN KINASE"/>
    <property type="match status" value="1"/>
</dbReference>
<dbReference type="WBParaSite" id="SPAL_0000904500.1">
    <property type="protein sequence ID" value="SPAL_0000904500.1"/>
    <property type="gene ID" value="SPAL_0000904500"/>
</dbReference>
<dbReference type="InterPro" id="IPR050108">
    <property type="entry name" value="CDK"/>
</dbReference>
<sequence>MNPFNNDYLRLQKIGRGSFSNVYKARHSKNGEVVALKEIYTTLNSNKHINILREVIILKNLKTNENIINYKHCFGNSYSFILVMEYTPWDLRDIMDDYNSLNQMSSGQKLFHDIVSGLHFMHNKNLIHCDLKPENVLVSDRLVAKIGDLGQTTFEGNCNNSSNVGTRWYKAIELLLGKKNYTKHVDLWSLGCMIFEWYRRYPIFNGLTDLQQISQIINLLGIPDPNDYADWETLPEVKKIFFPESSRGSNLDLEFVNIPSNAKKIIKELLQLNPLKRATTIELLSMDYFSTDNFPQTKYNITRLSVQKRKDKRKKKERWKKIILEHKINI</sequence>
<dbReference type="Gene3D" id="3.30.200.20">
    <property type="entry name" value="Phosphorylase Kinase, domain 1"/>
    <property type="match status" value="1"/>
</dbReference>
<evidence type="ECO:0000313" key="10">
    <source>
        <dbReference type="Proteomes" id="UP000046392"/>
    </source>
</evidence>
<evidence type="ECO:0000256" key="4">
    <source>
        <dbReference type="ARBA" id="ARBA00022741"/>
    </source>
</evidence>
<evidence type="ECO:0000256" key="1">
    <source>
        <dbReference type="ARBA" id="ARBA00006485"/>
    </source>
</evidence>
<comment type="similarity">
    <text evidence="1">Belongs to the protein kinase superfamily. CMGC Ser/Thr protein kinase family. CDC2/CDKX subfamily.</text>
</comment>
<keyword evidence="3" id="KW-0808">Transferase</keyword>
<dbReference type="Gene3D" id="1.10.510.10">
    <property type="entry name" value="Transferase(Phosphotransferase) domain 1"/>
    <property type="match status" value="1"/>
</dbReference>
<proteinExistence type="inferred from homology"/>
<evidence type="ECO:0000256" key="2">
    <source>
        <dbReference type="ARBA" id="ARBA00022527"/>
    </source>
</evidence>
<dbReference type="GO" id="GO:0004674">
    <property type="term" value="F:protein serine/threonine kinase activity"/>
    <property type="evidence" value="ECO:0007669"/>
    <property type="project" value="UniProtKB-KW"/>
</dbReference>
<dbReference type="PROSITE" id="PS50011">
    <property type="entry name" value="PROTEIN_KINASE_DOM"/>
    <property type="match status" value="1"/>
</dbReference>
<dbReference type="PROSITE" id="PS00107">
    <property type="entry name" value="PROTEIN_KINASE_ATP"/>
    <property type="match status" value="1"/>
</dbReference>
<keyword evidence="4 7" id="KW-0547">Nucleotide-binding</keyword>
<evidence type="ECO:0000256" key="7">
    <source>
        <dbReference type="PROSITE-ProRule" id="PRU10141"/>
    </source>
</evidence>
<dbReference type="InterPro" id="IPR000719">
    <property type="entry name" value="Prot_kinase_dom"/>
</dbReference>
<dbReference type="PANTHER" id="PTHR24056:SF469">
    <property type="entry name" value="PROTEIN KINASE DOMAIN-CONTAINING PROTEIN"/>
    <property type="match status" value="1"/>
</dbReference>
<feature type="binding site" evidence="7">
    <location>
        <position position="37"/>
    </location>
    <ligand>
        <name>ATP</name>
        <dbReference type="ChEBI" id="CHEBI:30616"/>
    </ligand>
</feature>
<name>A0A0N5BT54_STREA</name>
<accession>A0A0N5BT54</accession>
<dbReference type="InterPro" id="IPR011009">
    <property type="entry name" value="Kinase-like_dom_sf"/>
</dbReference>
<evidence type="ECO:0000256" key="3">
    <source>
        <dbReference type="ARBA" id="ARBA00022679"/>
    </source>
</evidence>
<evidence type="ECO:0000259" key="9">
    <source>
        <dbReference type="PROSITE" id="PS50011"/>
    </source>
</evidence>
<dbReference type="InterPro" id="IPR008271">
    <property type="entry name" value="Ser/Thr_kinase_AS"/>
</dbReference>
<dbReference type="STRING" id="174720.A0A0N5BT54"/>
<dbReference type="GO" id="GO:0005524">
    <property type="term" value="F:ATP binding"/>
    <property type="evidence" value="ECO:0007669"/>
    <property type="project" value="UniProtKB-UniRule"/>
</dbReference>
<evidence type="ECO:0000256" key="5">
    <source>
        <dbReference type="ARBA" id="ARBA00022777"/>
    </source>
</evidence>
<dbReference type="GO" id="GO:0005634">
    <property type="term" value="C:nucleus"/>
    <property type="evidence" value="ECO:0007669"/>
    <property type="project" value="TreeGrafter"/>
</dbReference>
<dbReference type="AlphaFoldDB" id="A0A0N5BT54"/>
<keyword evidence="10" id="KW-1185">Reference proteome</keyword>
<dbReference type="FunFam" id="1.10.510.10:FF:000624">
    <property type="entry name" value="Mitogen-activated protein kinase"/>
    <property type="match status" value="1"/>
</dbReference>
<feature type="domain" description="Protein kinase" evidence="9">
    <location>
        <begin position="8"/>
        <end position="289"/>
    </location>
</feature>
<reference evidence="11" key="1">
    <citation type="submission" date="2017-02" db="UniProtKB">
        <authorList>
            <consortium name="WormBaseParasite"/>
        </authorList>
    </citation>
    <scope>IDENTIFICATION</scope>
</reference>
<dbReference type="Pfam" id="PF00069">
    <property type="entry name" value="Pkinase"/>
    <property type="match status" value="1"/>
</dbReference>
<keyword evidence="5" id="KW-0418">Kinase</keyword>
<dbReference type="PROSITE" id="PS00108">
    <property type="entry name" value="PROTEIN_KINASE_ST"/>
    <property type="match status" value="1"/>
</dbReference>
<dbReference type="Proteomes" id="UP000046392">
    <property type="component" value="Unplaced"/>
</dbReference>
<evidence type="ECO:0000313" key="11">
    <source>
        <dbReference type="WBParaSite" id="SPAL_0000904500.1"/>
    </source>
</evidence>
<keyword evidence="6 7" id="KW-0067">ATP-binding</keyword>
<protein>
    <submittedName>
        <fullName evidence="11">Protein kinase domain-containing protein</fullName>
    </submittedName>
</protein>
<dbReference type="InterPro" id="IPR017441">
    <property type="entry name" value="Protein_kinase_ATP_BS"/>
</dbReference>
<evidence type="ECO:0000256" key="8">
    <source>
        <dbReference type="RuleBase" id="RU000304"/>
    </source>
</evidence>
<evidence type="ECO:0000256" key="6">
    <source>
        <dbReference type="ARBA" id="ARBA00022840"/>
    </source>
</evidence>
<keyword evidence="2 8" id="KW-0723">Serine/threonine-protein kinase</keyword>
<dbReference type="SMART" id="SM00220">
    <property type="entry name" value="S_TKc"/>
    <property type="match status" value="1"/>
</dbReference>
<dbReference type="SUPFAM" id="SSF56112">
    <property type="entry name" value="Protein kinase-like (PK-like)"/>
    <property type="match status" value="1"/>
</dbReference>
<organism evidence="10 11">
    <name type="scientific">Strongyloides papillosus</name>
    <name type="common">Intestinal threadworm</name>
    <dbReference type="NCBI Taxonomy" id="174720"/>
    <lineage>
        <taxon>Eukaryota</taxon>
        <taxon>Metazoa</taxon>
        <taxon>Ecdysozoa</taxon>
        <taxon>Nematoda</taxon>
        <taxon>Chromadorea</taxon>
        <taxon>Rhabditida</taxon>
        <taxon>Tylenchina</taxon>
        <taxon>Panagrolaimomorpha</taxon>
        <taxon>Strongyloidoidea</taxon>
        <taxon>Strongyloididae</taxon>
        <taxon>Strongyloides</taxon>
    </lineage>
</organism>